<dbReference type="PROSITE" id="PS50887">
    <property type="entry name" value="GGDEF"/>
    <property type="match status" value="1"/>
</dbReference>
<feature type="transmembrane region" description="Helical" evidence="3">
    <location>
        <begin position="15"/>
        <end position="35"/>
    </location>
</feature>
<feature type="transmembrane region" description="Helical" evidence="3">
    <location>
        <begin position="125"/>
        <end position="150"/>
    </location>
</feature>
<keyword evidence="3" id="KW-0812">Transmembrane</keyword>
<protein>
    <recommendedName>
        <fullName evidence="1">diguanylate cyclase</fullName>
        <ecNumber evidence="1">2.7.7.65</ecNumber>
    </recommendedName>
</protein>
<dbReference type="InterPro" id="IPR043128">
    <property type="entry name" value="Rev_trsase/Diguanyl_cyclase"/>
</dbReference>
<evidence type="ECO:0000259" key="4">
    <source>
        <dbReference type="PROSITE" id="PS50887"/>
    </source>
</evidence>
<dbReference type="RefSeq" id="WP_085465781.1">
    <property type="nucleotide sequence ID" value="NZ_FXBL01000004.1"/>
</dbReference>
<keyword evidence="3" id="KW-0472">Membrane</keyword>
<dbReference type="PANTHER" id="PTHR45138:SF9">
    <property type="entry name" value="DIGUANYLATE CYCLASE DGCM-RELATED"/>
    <property type="match status" value="1"/>
</dbReference>
<dbReference type="Proteomes" id="UP000193083">
    <property type="component" value="Unassembled WGS sequence"/>
</dbReference>
<dbReference type="OrthoDB" id="9812260at2"/>
<dbReference type="EMBL" id="FXBL01000004">
    <property type="protein sequence ID" value="SMH49948.1"/>
    <property type="molecule type" value="Genomic_DNA"/>
</dbReference>
<dbReference type="InterPro" id="IPR050469">
    <property type="entry name" value="Diguanylate_Cyclase"/>
</dbReference>
<evidence type="ECO:0000256" key="2">
    <source>
        <dbReference type="ARBA" id="ARBA00034247"/>
    </source>
</evidence>
<feature type="transmembrane region" description="Helical" evidence="3">
    <location>
        <begin position="283"/>
        <end position="301"/>
    </location>
</feature>
<keyword evidence="3" id="KW-1133">Transmembrane helix</keyword>
<evidence type="ECO:0000256" key="3">
    <source>
        <dbReference type="SAM" id="Phobius"/>
    </source>
</evidence>
<dbReference type="GO" id="GO:0052621">
    <property type="term" value="F:diguanylate cyclase activity"/>
    <property type="evidence" value="ECO:0007669"/>
    <property type="project" value="UniProtKB-EC"/>
</dbReference>
<feature type="domain" description="GGDEF" evidence="4">
    <location>
        <begin position="343"/>
        <end position="476"/>
    </location>
</feature>
<gene>
    <name evidence="5" type="ORF">SAMN02982922_4045</name>
</gene>
<comment type="catalytic activity">
    <reaction evidence="2">
        <text>2 GTP = 3',3'-c-di-GMP + 2 diphosphate</text>
        <dbReference type="Rhea" id="RHEA:24898"/>
        <dbReference type="ChEBI" id="CHEBI:33019"/>
        <dbReference type="ChEBI" id="CHEBI:37565"/>
        <dbReference type="ChEBI" id="CHEBI:58805"/>
        <dbReference type="EC" id="2.7.7.65"/>
    </reaction>
</comment>
<accession>A0A1X7PEW4</accession>
<dbReference type="EC" id="2.7.7.65" evidence="1"/>
<feature type="transmembrane region" description="Helical" evidence="3">
    <location>
        <begin position="226"/>
        <end position="244"/>
    </location>
</feature>
<keyword evidence="6" id="KW-1185">Reference proteome</keyword>
<dbReference type="CDD" id="cd01949">
    <property type="entry name" value="GGDEF"/>
    <property type="match status" value="1"/>
</dbReference>
<feature type="transmembrane region" description="Helical" evidence="3">
    <location>
        <begin position="251"/>
        <end position="271"/>
    </location>
</feature>
<dbReference type="FunFam" id="3.30.70.270:FF:000001">
    <property type="entry name" value="Diguanylate cyclase domain protein"/>
    <property type="match status" value="1"/>
</dbReference>
<dbReference type="InterPro" id="IPR029787">
    <property type="entry name" value="Nucleotide_cyclase"/>
</dbReference>
<sequence>MSSLDDTGLTKASVAHRWLVAFAVVGLIVCVAALFGILTRPVGFLAAFWPANAVLLGLMVRKPEFATPAGWIGGFCGYMAADLVTGGEIFITFWLTAANLTGAITGVLLFRVMEEDDRQLRRPQAVLFMFAICVIAAAASALVGGGAARVLFDRDFFTGLEFWFTTELVNSLLILPPILAFPDLGGPTPRRSFLKLVRRANFWTVGPLAAVVASALGEMAVGGPGAIGFALPALLWCALTYSVFATAVISLLFCSALLMGVSAGLVVVPMAGDLLSSMSSFRLGVAIISLGPLTVASVDAARNELVTKLSHLVNHDVLTGVMSRGAFLARGNQLVAQCRASGRPVCALMMDIDHFKSVNDRFGHSTGDRVIAHFASTVSEQLGEGALLGRLGGEEFSALLPDATIAEAVAIAERARKAVAAAFQSDGLGVLPDISASFGVSDGGGQADLAHMLAAADNSLYVAKSDGRNRVVAGTANATLPAPKRRRHRT</sequence>
<evidence type="ECO:0000313" key="6">
    <source>
        <dbReference type="Proteomes" id="UP000193083"/>
    </source>
</evidence>
<dbReference type="AlphaFoldDB" id="A0A1X7PEW4"/>
<dbReference type="Pfam" id="PF00990">
    <property type="entry name" value="GGDEF"/>
    <property type="match status" value="1"/>
</dbReference>
<name>A0A1X7PEW4_9HYPH</name>
<evidence type="ECO:0000256" key="1">
    <source>
        <dbReference type="ARBA" id="ARBA00012528"/>
    </source>
</evidence>
<feature type="transmembrane region" description="Helical" evidence="3">
    <location>
        <begin position="42"/>
        <end position="60"/>
    </location>
</feature>
<reference evidence="5 6" key="1">
    <citation type="submission" date="2017-04" db="EMBL/GenBank/DDBJ databases">
        <authorList>
            <person name="Afonso C.L."/>
            <person name="Miller P.J."/>
            <person name="Scott M.A."/>
            <person name="Spackman E."/>
            <person name="Goraichik I."/>
            <person name="Dimitrov K.M."/>
            <person name="Suarez D.L."/>
            <person name="Swayne D.E."/>
        </authorList>
    </citation>
    <scope>NUCLEOTIDE SEQUENCE [LARGE SCALE GENOMIC DNA]</scope>
    <source>
        <strain evidence="5 6">B5P</strain>
    </source>
</reference>
<organism evidence="5 6">
    <name type="scientific">Mesorhizobium australicum</name>
    <dbReference type="NCBI Taxonomy" id="536018"/>
    <lineage>
        <taxon>Bacteria</taxon>
        <taxon>Pseudomonadati</taxon>
        <taxon>Pseudomonadota</taxon>
        <taxon>Alphaproteobacteria</taxon>
        <taxon>Hyphomicrobiales</taxon>
        <taxon>Phyllobacteriaceae</taxon>
        <taxon>Mesorhizobium</taxon>
    </lineage>
</organism>
<dbReference type="Gene3D" id="3.30.70.270">
    <property type="match status" value="1"/>
</dbReference>
<dbReference type="NCBIfam" id="TIGR00254">
    <property type="entry name" value="GGDEF"/>
    <property type="match status" value="1"/>
</dbReference>
<dbReference type="SUPFAM" id="SSF55073">
    <property type="entry name" value="Nucleotide cyclase"/>
    <property type="match status" value="1"/>
</dbReference>
<evidence type="ECO:0000313" key="5">
    <source>
        <dbReference type="EMBL" id="SMH49948.1"/>
    </source>
</evidence>
<proteinExistence type="predicted"/>
<feature type="transmembrane region" description="Helical" evidence="3">
    <location>
        <begin position="89"/>
        <end position="113"/>
    </location>
</feature>
<dbReference type="InterPro" id="IPR000160">
    <property type="entry name" value="GGDEF_dom"/>
</dbReference>
<dbReference type="PANTHER" id="PTHR45138">
    <property type="entry name" value="REGULATORY COMPONENTS OF SENSORY TRANSDUCTION SYSTEM"/>
    <property type="match status" value="1"/>
</dbReference>
<dbReference type="SMART" id="SM00267">
    <property type="entry name" value="GGDEF"/>
    <property type="match status" value="1"/>
</dbReference>
<feature type="transmembrane region" description="Helical" evidence="3">
    <location>
        <begin position="162"/>
        <end position="181"/>
    </location>
</feature>
<feature type="transmembrane region" description="Helical" evidence="3">
    <location>
        <begin position="202"/>
        <end position="220"/>
    </location>
</feature>